<evidence type="ECO:0000313" key="2">
    <source>
        <dbReference type="Proteomes" id="UP000298664"/>
    </source>
</evidence>
<dbReference type="AlphaFoldDB" id="A0AAF0H7S1"/>
<dbReference type="Gene3D" id="3.30.2000.30">
    <property type="match status" value="1"/>
</dbReference>
<dbReference type="InterPro" id="IPR021508">
    <property type="entry name" value="Gp17-like"/>
</dbReference>
<dbReference type="Proteomes" id="UP000298664">
    <property type="component" value="Chromosome Circular"/>
</dbReference>
<protein>
    <submittedName>
        <fullName evidence="1">DUF3168 domain-containing protein</fullName>
    </submittedName>
</protein>
<dbReference type="RefSeq" id="WP_137393605.1">
    <property type="nucleotide sequence ID" value="NZ_CP124733.1"/>
</dbReference>
<gene>
    <name evidence="1" type="ORF">CFBP5477_011325</name>
</gene>
<organism evidence="1 2">
    <name type="scientific">Agrobacterium larrymoorei</name>
    <dbReference type="NCBI Taxonomy" id="160699"/>
    <lineage>
        <taxon>Bacteria</taxon>
        <taxon>Pseudomonadati</taxon>
        <taxon>Pseudomonadota</taxon>
        <taxon>Alphaproteobacteria</taxon>
        <taxon>Hyphomicrobiales</taxon>
        <taxon>Rhizobiaceae</taxon>
        <taxon>Rhizobium/Agrobacterium group</taxon>
        <taxon>Agrobacterium</taxon>
    </lineage>
</organism>
<sequence>MSAGNALLRAIHAQLSADALLKGMIGPAGLIDRLMPRTVLPCVVTGELESRDYSTASEKGEEHLLTLEVWCDAGGRKKAQDIASRIMVLLDDAALVLDDGAVLVSLFYRSMRSRRETKAQQFVTEIRFRAVTE</sequence>
<reference evidence="1" key="1">
    <citation type="submission" date="2023-05" db="EMBL/GenBank/DDBJ databases">
        <title>Complete genome sequence of Agrobacterium larrymoorei CFBP5477.</title>
        <authorList>
            <person name="Yen H.-C."/>
            <person name="Chou L."/>
            <person name="Lin Y.-C."/>
            <person name="Lai E.-M."/>
            <person name="Kuo C.-H."/>
        </authorList>
    </citation>
    <scope>NUCLEOTIDE SEQUENCE</scope>
    <source>
        <strain evidence="1">CFBP5477</strain>
    </source>
</reference>
<dbReference type="EMBL" id="CP124733">
    <property type="protein sequence ID" value="WHA40417.1"/>
    <property type="molecule type" value="Genomic_DNA"/>
</dbReference>
<name>A0AAF0H7S1_9HYPH</name>
<dbReference type="Pfam" id="PF11367">
    <property type="entry name" value="Tail_completion_gp17"/>
    <property type="match status" value="1"/>
</dbReference>
<evidence type="ECO:0000313" key="1">
    <source>
        <dbReference type="EMBL" id="WHA40417.1"/>
    </source>
</evidence>
<proteinExistence type="predicted"/>
<dbReference type="InterPro" id="IPR053745">
    <property type="entry name" value="Viral_Tail_Comp_sf"/>
</dbReference>
<accession>A0AAF0H7S1</accession>